<feature type="transmembrane region" description="Helical" evidence="8">
    <location>
        <begin position="377"/>
        <end position="395"/>
    </location>
</feature>
<dbReference type="PANTHER" id="PTHR42703">
    <property type="entry name" value="NADH DEHYDROGENASE"/>
    <property type="match status" value="1"/>
</dbReference>
<feature type="transmembrane region" description="Helical" evidence="8">
    <location>
        <begin position="81"/>
        <end position="100"/>
    </location>
</feature>
<sequence length="488" mass="53382">MKVDSFPLLMVLLFYLSAFITILIYKNEIAKKIAMCSSAVGVVLSFFVMMETVRNGSFIYNAGHFEAPWGIELYVGRIEGIISFALMCIYLLISWSSLYIIDAEVDESRVKLYYFLCNILIGSVMGAVFTNDIFNAFVFIEVGTLASCGIIVVKNQKENYLATLKYLILSSLGSGLFLMGASFIYSITGNLNLSYINAELSKVSGDYPTVILIATGLFTVGLGIKSAMFPLHTWLPDGHSSAPTSSSALLSAIVLKAFVLLYIKILYRGIGVDSMEIELVFEILLVLGSAGMIVGSLMAIAQKELKRMIAYSTVAQMGYIFFGIGLGTKSGLAFAIYHIIAHAFAKSILFITAGNMVKKAKSKYIEDLHGIGREMPLTMGVFTVASLSMVGIPILPGFVSKWNLALETIELGRYVLLAVVLVSGLLNALYYFPFVIGGYFRDKKSGELDYSRRLSLKERIPLYIMTAGMVYAGAASNEIIELFKAALG</sequence>
<dbReference type="RefSeq" id="WP_071063988.1">
    <property type="nucleotide sequence ID" value="NZ_MKIE01000008.1"/>
</dbReference>
<evidence type="ECO:0000256" key="7">
    <source>
        <dbReference type="RuleBase" id="RU000320"/>
    </source>
</evidence>
<evidence type="ECO:0000256" key="6">
    <source>
        <dbReference type="ARBA" id="ARBA00023136"/>
    </source>
</evidence>
<dbReference type="GO" id="GO:0005886">
    <property type="term" value="C:plasma membrane"/>
    <property type="evidence" value="ECO:0007669"/>
    <property type="project" value="UniProtKB-SubCell"/>
</dbReference>
<dbReference type="Proteomes" id="UP000180254">
    <property type="component" value="Unassembled WGS sequence"/>
</dbReference>
<feature type="transmembrane region" description="Helical" evidence="8">
    <location>
        <begin position="415"/>
        <end position="440"/>
    </location>
</feature>
<dbReference type="PRINTS" id="PR01437">
    <property type="entry name" value="NUOXDRDTASE4"/>
</dbReference>
<evidence type="ECO:0000313" key="11">
    <source>
        <dbReference type="Proteomes" id="UP000180254"/>
    </source>
</evidence>
<dbReference type="PANTHER" id="PTHR42703:SF1">
    <property type="entry name" value="NA(+)_H(+) ANTIPORTER SUBUNIT D1"/>
    <property type="match status" value="1"/>
</dbReference>
<proteinExistence type="inferred from homology"/>
<feature type="transmembrane region" description="Helical" evidence="8">
    <location>
        <begin position="248"/>
        <end position="267"/>
    </location>
</feature>
<evidence type="ECO:0000259" key="9">
    <source>
        <dbReference type="Pfam" id="PF00361"/>
    </source>
</evidence>
<evidence type="ECO:0000256" key="8">
    <source>
        <dbReference type="SAM" id="Phobius"/>
    </source>
</evidence>
<dbReference type="GO" id="GO:0008137">
    <property type="term" value="F:NADH dehydrogenase (ubiquinone) activity"/>
    <property type="evidence" value="ECO:0007669"/>
    <property type="project" value="InterPro"/>
</dbReference>
<dbReference type="AlphaFoldDB" id="A0A1S1V5F0"/>
<dbReference type="InterPro" id="IPR003918">
    <property type="entry name" value="NADH_UbQ_OxRdtase"/>
</dbReference>
<feature type="transmembrane region" description="Helical" evidence="8">
    <location>
        <begin position="207"/>
        <end position="227"/>
    </location>
</feature>
<feature type="transmembrane region" description="Helical" evidence="8">
    <location>
        <begin position="6"/>
        <end position="25"/>
    </location>
</feature>
<name>A0A1S1V5F0_9FIRM</name>
<feature type="transmembrane region" description="Helical" evidence="8">
    <location>
        <begin position="112"/>
        <end position="130"/>
    </location>
</feature>
<dbReference type="Pfam" id="PF00361">
    <property type="entry name" value="Proton_antipo_M"/>
    <property type="match status" value="1"/>
</dbReference>
<evidence type="ECO:0000256" key="1">
    <source>
        <dbReference type="ARBA" id="ARBA00004651"/>
    </source>
</evidence>
<comment type="subcellular location">
    <subcellularLocation>
        <location evidence="1">Cell membrane</location>
        <topology evidence="1">Multi-pass membrane protein</topology>
    </subcellularLocation>
    <subcellularLocation>
        <location evidence="7">Membrane</location>
        <topology evidence="7">Multi-pass membrane protein</topology>
    </subcellularLocation>
</comment>
<dbReference type="EMBL" id="MKIE01000008">
    <property type="protein sequence ID" value="OHW61724.1"/>
    <property type="molecule type" value="Genomic_DNA"/>
</dbReference>
<keyword evidence="6 8" id="KW-0472">Membrane</keyword>
<feature type="transmembrane region" description="Helical" evidence="8">
    <location>
        <begin position="279"/>
        <end position="301"/>
    </location>
</feature>
<dbReference type="InterPro" id="IPR050586">
    <property type="entry name" value="CPA3_Na-H_Antiporter_D"/>
</dbReference>
<dbReference type="InterPro" id="IPR001750">
    <property type="entry name" value="ND/Mrp_TM"/>
</dbReference>
<feature type="transmembrane region" description="Helical" evidence="8">
    <location>
        <begin position="136"/>
        <end position="154"/>
    </location>
</feature>
<evidence type="ECO:0000313" key="10">
    <source>
        <dbReference type="EMBL" id="OHW61724.1"/>
    </source>
</evidence>
<feature type="transmembrane region" description="Helical" evidence="8">
    <location>
        <begin position="460"/>
        <end position="480"/>
    </location>
</feature>
<keyword evidence="3" id="KW-1003">Cell membrane</keyword>
<accession>A0A1S1V5F0</accession>
<evidence type="ECO:0000256" key="4">
    <source>
        <dbReference type="ARBA" id="ARBA00022692"/>
    </source>
</evidence>
<keyword evidence="5 8" id="KW-1133">Transmembrane helix</keyword>
<feature type="transmembrane region" description="Helical" evidence="8">
    <location>
        <begin position="166"/>
        <end position="187"/>
    </location>
</feature>
<evidence type="ECO:0000256" key="5">
    <source>
        <dbReference type="ARBA" id="ARBA00022989"/>
    </source>
</evidence>
<feature type="transmembrane region" description="Helical" evidence="8">
    <location>
        <begin position="334"/>
        <end position="357"/>
    </location>
</feature>
<reference evidence="10 11" key="1">
    <citation type="submission" date="2016-09" db="EMBL/GenBank/DDBJ databases">
        <title>Genome sequence of Eubacterium angustum.</title>
        <authorList>
            <person name="Poehlein A."/>
            <person name="Daniel R."/>
        </authorList>
    </citation>
    <scope>NUCLEOTIDE SEQUENCE [LARGE SCALE GENOMIC DNA]</scope>
    <source>
        <strain evidence="10 11">DSM 1989</strain>
    </source>
</reference>
<feature type="transmembrane region" description="Helical" evidence="8">
    <location>
        <begin position="32"/>
        <end position="50"/>
    </location>
</feature>
<dbReference type="STRING" id="39480.EUAN_19030"/>
<evidence type="ECO:0000256" key="2">
    <source>
        <dbReference type="ARBA" id="ARBA00005346"/>
    </source>
</evidence>
<comment type="caution">
    <text evidence="10">The sequence shown here is derived from an EMBL/GenBank/DDBJ whole genome shotgun (WGS) entry which is preliminary data.</text>
</comment>
<dbReference type="OrthoDB" id="9807568at2"/>
<protein>
    <submittedName>
        <fullName evidence="10">Na(+)/H(+) antiporter subunit D</fullName>
    </submittedName>
</protein>
<gene>
    <name evidence="10" type="primary">mrpD</name>
    <name evidence="10" type="ORF">EUAN_19030</name>
</gene>
<dbReference type="GO" id="GO:0042773">
    <property type="term" value="P:ATP synthesis coupled electron transport"/>
    <property type="evidence" value="ECO:0007669"/>
    <property type="project" value="InterPro"/>
</dbReference>
<comment type="similarity">
    <text evidence="2">Belongs to the CPA3 antiporters (TC 2.A.63) subunit D family.</text>
</comment>
<organism evidence="10 11">
    <name type="scientific">Andreesenia angusta</name>
    <dbReference type="NCBI Taxonomy" id="39480"/>
    <lineage>
        <taxon>Bacteria</taxon>
        <taxon>Bacillati</taxon>
        <taxon>Bacillota</taxon>
        <taxon>Tissierellia</taxon>
        <taxon>Tissierellales</taxon>
        <taxon>Gottschalkiaceae</taxon>
        <taxon>Andreesenia</taxon>
    </lineage>
</organism>
<keyword evidence="11" id="KW-1185">Reference proteome</keyword>
<feature type="domain" description="NADH:quinone oxidoreductase/Mrp antiporter transmembrane" evidence="9">
    <location>
        <begin position="131"/>
        <end position="425"/>
    </location>
</feature>
<feature type="transmembrane region" description="Helical" evidence="8">
    <location>
        <begin position="308"/>
        <end position="328"/>
    </location>
</feature>
<evidence type="ECO:0000256" key="3">
    <source>
        <dbReference type="ARBA" id="ARBA00022475"/>
    </source>
</evidence>
<keyword evidence="4 7" id="KW-0812">Transmembrane</keyword>